<accession>A0A316TW26</accession>
<proteinExistence type="predicted"/>
<organism evidence="2 3">
    <name type="scientific">Nocardioides silvaticus</name>
    <dbReference type="NCBI Taxonomy" id="2201891"/>
    <lineage>
        <taxon>Bacteria</taxon>
        <taxon>Bacillati</taxon>
        <taxon>Actinomycetota</taxon>
        <taxon>Actinomycetes</taxon>
        <taxon>Propionibacteriales</taxon>
        <taxon>Nocardioidaceae</taxon>
        <taxon>Nocardioides</taxon>
    </lineage>
</organism>
<keyword evidence="1" id="KW-0812">Transmembrane</keyword>
<name>A0A316TW26_9ACTN</name>
<comment type="caution">
    <text evidence="2">The sequence shown here is derived from an EMBL/GenBank/DDBJ whole genome shotgun (WGS) entry which is preliminary data.</text>
</comment>
<keyword evidence="1" id="KW-0472">Membrane</keyword>
<evidence type="ECO:0000256" key="1">
    <source>
        <dbReference type="SAM" id="Phobius"/>
    </source>
</evidence>
<dbReference type="Proteomes" id="UP000245507">
    <property type="component" value="Unassembled WGS sequence"/>
</dbReference>
<keyword evidence="3" id="KW-1185">Reference proteome</keyword>
<reference evidence="2 3" key="1">
    <citation type="submission" date="2018-05" db="EMBL/GenBank/DDBJ databases">
        <title>Nocardioides silvaticus genome.</title>
        <authorList>
            <person name="Li C."/>
            <person name="Wang G."/>
        </authorList>
    </citation>
    <scope>NUCLEOTIDE SEQUENCE [LARGE SCALE GENOMIC DNA]</scope>
    <source>
        <strain evidence="2 3">CCTCC AB 2018079</strain>
    </source>
</reference>
<dbReference type="OrthoDB" id="190895at2"/>
<evidence type="ECO:0008006" key="4">
    <source>
        <dbReference type="Google" id="ProtNLM"/>
    </source>
</evidence>
<dbReference type="RefSeq" id="WP_109692875.1">
    <property type="nucleotide sequence ID" value="NZ_QGDD01000002.1"/>
</dbReference>
<sequence length="232" mass="25873">MELSEVLGILLATGILAGTVAWGVVRTKRERERVAARNAALRAHAAHREWDFTEREDRLLGKYDGAPFGRGRARKVVNVLSGRHDGRPFTAFDYEYVTTSGSGKGRKTHQHRYSVVALELGLHTPGLEVSPQDFLARIVDAVTGRDLEIGHPVFDRTFSVTSPSPDFARDLLCPAVVEVALHHPQLAWRFQGDAMLVIREGEHSPHEIEGKLHFMDAVLDRVPPHVRDRLLG</sequence>
<keyword evidence="1" id="KW-1133">Transmembrane helix</keyword>
<protein>
    <recommendedName>
        <fullName evidence="4">DUF3137 domain-containing protein</fullName>
    </recommendedName>
</protein>
<evidence type="ECO:0000313" key="2">
    <source>
        <dbReference type="EMBL" id="PWN03786.1"/>
    </source>
</evidence>
<dbReference type="AlphaFoldDB" id="A0A316TW26"/>
<dbReference type="EMBL" id="QGDD01000002">
    <property type="protein sequence ID" value="PWN03786.1"/>
    <property type="molecule type" value="Genomic_DNA"/>
</dbReference>
<gene>
    <name evidence="2" type="ORF">DJ010_06855</name>
</gene>
<evidence type="ECO:0000313" key="3">
    <source>
        <dbReference type="Proteomes" id="UP000245507"/>
    </source>
</evidence>
<feature type="transmembrane region" description="Helical" evidence="1">
    <location>
        <begin position="6"/>
        <end position="25"/>
    </location>
</feature>